<name>A0ABM4WM39_COFAR</name>
<dbReference type="Gene3D" id="2.120.10.80">
    <property type="entry name" value="Kelch-type beta propeller"/>
    <property type="match status" value="1"/>
</dbReference>
<dbReference type="PANTHER" id="PTHR47365">
    <property type="entry name" value="PLANT PROTEIN, PUTATIVE-RELATED"/>
    <property type="match status" value="1"/>
</dbReference>
<dbReference type="Pfam" id="PF01344">
    <property type="entry name" value="Kelch_1"/>
    <property type="match status" value="1"/>
</dbReference>
<gene>
    <name evidence="2" type="primary">LOC113723887</name>
</gene>
<evidence type="ECO:0000313" key="1">
    <source>
        <dbReference type="Proteomes" id="UP001652660"/>
    </source>
</evidence>
<dbReference type="PANTHER" id="PTHR47365:SF1">
    <property type="entry name" value="F-BOX_KELCH-REPEAT PROTEIN"/>
    <property type="match status" value="1"/>
</dbReference>
<evidence type="ECO:0000313" key="2">
    <source>
        <dbReference type="RefSeq" id="XP_071932843.1"/>
    </source>
</evidence>
<protein>
    <submittedName>
        <fullName evidence="2">F-box/kelch-repeat protein At1g27420</fullName>
    </submittedName>
</protein>
<proteinExistence type="predicted"/>
<dbReference type="SUPFAM" id="SSF117281">
    <property type="entry name" value="Kelch motif"/>
    <property type="match status" value="1"/>
</dbReference>
<keyword evidence="1" id="KW-1185">Reference proteome</keyword>
<dbReference type="InterPro" id="IPR006652">
    <property type="entry name" value="Kelch_1"/>
</dbReference>
<dbReference type="InterPro" id="IPR015915">
    <property type="entry name" value="Kelch-typ_b-propeller"/>
</dbReference>
<dbReference type="RefSeq" id="XP_071932843.1">
    <property type="nucleotide sequence ID" value="XM_072076742.1"/>
</dbReference>
<sequence length="286" mass="31275">MNSISDAPGPPGMMHFPHLPPHWLLSYTLAGYKCTDVEVLSSVFCYNIHTEEWPNCAPLSVPRYDFAGTVCDNKIYVAGGHSALAGARGTAAAEVYDPLTDKWAPLPNTNRLRCKSVGVTWRGKVHVVGGFVQSYYIDGCSAEVYNVQSGKWDLVSGHLFGSGDCLSAWKGHIEFDDGKLTTWNVVEGSQLKRFPSPVSTYLKYGGEEDFQPIQGLYLTMAPTGSHLYFLAGYKVPGESSRTISMVHSVDTSATTATADHAWRSFEPIEEEGVRELCSHCPAVQLS</sequence>
<dbReference type="SMART" id="SM00612">
    <property type="entry name" value="Kelch"/>
    <property type="match status" value="2"/>
</dbReference>
<reference evidence="2" key="1">
    <citation type="submission" date="2025-08" db="UniProtKB">
        <authorList>
            <consortium name="RefSeq"/>
        </authorList>
    </citation>
    <scope>IDENTIFICATION</scope>
    <source>
        <tissue evidence="2">Leaves</tissue>
    </source>
</reference>
<accession>A0ABM4WM39</accession>
<organism evidence="1 2">
    <name type="scientific">Coffea arabica</name>
    <name type="common">Arabian coffee</name>
    <dbReference type="NCBI Taxonomy" id="13443"/>
    <lineage>
        <taxon>Eukaryota</taxon>
        <taxon>Viridiplantae</taxon>
        <taxon>Streptophyta</taxon>
        <taxon>Embryophyta</taxon>
        <taxon>Tracheophyta</taxon>
        <taxon>Spermatophyta</taxon>
        <taxon>Magnoliopsida</taxon>
        <taxon>eudicotyledons</taxon>
        <taxon>Gunneridae</taxon>
        <taxon>Pentapetalae</taxon>
        <taxon>asterids</taxon>
        <taxon>lamiids</taxon>
        <taxon>Gentianales</taxon>
        <taxon>Rubiaceae</taxon>
        <taxon>Ixoroideae</taxon>
        <taxon>Gardenieae complex</taxon>
        <taxon>Bertiereae - Coffeeae clade</taxon>
        <taxon>Coffeeae</taxon>
        <taxon>Coffea</taxon>
    </lineage>
</organism>
<dbReference type="Proteomes" id="UP001652660">
    <property type="component" value="Chromosome 2c"/>
</dbReference>
<dbReference type="GeneID" id="113723887"/>